<dbReference type="EMBL" id="UINC01043883">
    <property type="protein sequence ID" value="SVB48545.1"/>
    <property type="molecule type" value="Genomic_DNA"/>
</dbReference>
<accession>A0A382EDH8</accession>
<organism evidence="1">
    <name type="scientific">marine metagenome</name>
    <dbReference type="NCBI Taxonomy" id="408172"/>
    <lineage>
        <taxon>unclassified sequences</taxon>
        <taxon>metagenomes</taxon>
        <taxon>ecological metagenomes</taxon>
    </lineage>
</organism>
<name>A0A382EDH8_9ZZZZ</name>
<reference evidence="1" key="1">
    <citation type="submission" date="2018-05" db="EMBL/GenBank/DDBJ databases">
        <authorList>
            <person name="Lanie J.A."/>
            <person name="Ng W.-L."/>
            <person name="Kazmierczak K.M."/>
            <person name="Andrzejewski T.M."/>
            <person name="Davidsen T.M."/>
            <person name="Wayne K.J."/>
            <person name="Tettelin H."/>
            <person name="Glass J.I."/>
            <person name="Rusch D."/>
            <person name="Podicherti R."/>
            <person name="Tsui H.-C.T."/>
            <person name="Winkler M.E."/>
        </authorList>
    </citation>
    <scope>NUCLEOTIDE SEQUENCE</scope>
</reference>
<sequence>MKENQNKVYHCCKIMYLIDQYRTVGLDSTIQGVIEGKHMFIHPGMSRIYALWYLKTLKEDVVMWDTNETFSDRTPLTFEEWKNIFMRVKDKTFFIASVEGEILEMHMQEDRPTIVNSTEDIKSMFDNKLPVLRGVGKDDIMPYVRTEGSTGVAIETKNNHTLSLSNLSSLLELYPNSTETIEKENYKIYTF</sequence>
<evidence type="ECO:0000313" key="1">
    <source>
        <dbReference type="EMBL" id="SVB48545.1"/>
    </source>
</evidence>
<gene>
    <name evidence="1" type="ORF">METZ01_LOCUS201399</name>
</gene>
<proteinExistence type="predicted"/>
<dbReference type="AlphaFoldDB" id="A0A382EDH8"/>
<protein>
    <submittedName>
        <fullName evidence="1">Uncharacterized protein</fullName>
    </submittedName>
</protein>